<evidence type="ECO:0000313" key="2">
    <source>
        <dbReference type="EMBL" id="GBM67367.1"/>
    </source>
</evidence>
<reference evidence="2 3" key="1">
    <citation type="journal article" date="2019" name="Sci. Rep.">
        <title>Orb-weaving spider Araneus ventricosus genome elucidates the spidroin gene catalogue.</title>
        <authorList>
            <person name="Kono N."/>
            <person name="Nakamura H."/>
            <person name="Ohtoshi R."/>
            <person name="Moran D.A.P."/>
            <person name="Shinohara A."/>
            <person name="Yoshida Y."/>
            <person name="Fujiwara M."/>
            <person name="Mori M."/>
            <person name="Tomita M."/>
            <person name="Arakawa K."/>
        </authorList>
    </citation>
    <scope>NUCLEOTIDE SEQUENCE [LARGE SCALE GENOMIC DNA]</scope>
</reference>
<keyword evidence="3" id="KW-1185">Reference proteome</keyword>
<accession>A0A4Y2HPP7</accession>
<name>A0A4Y2HPP7_ARAVE</name>
<dbReference type="EMBL" id="BGPR01002079">
    <property type="protein sequence ID" value="GBM67367.1"/>
    <property type="molecule type" value="Genomic_DNA"/>
</dbReference>
<evidence type="ECO:0000256" key="1">
    <source>
        <dbReference type="SAM" id="MobiDB-lite"/>
    </source>
</evidence>
<gene>
    <name evidence="2" type="ORF">AVEN_133187_1</name>
</gene>
<protein>
    <submittedName>
        <fullName evidence="2">Uncharacterized protein</fullName>
    </submittedName>
</protein>
<feature type="region of interest" description="Disordered" evidence="1">
    <location>
        <begin position="26"/>
        <end position="63"/>
    </location>
</feature>
<sequence>MKRREMIATEQYSSVLEELSKKIAAEDESDSLNLDGEVSEYSPQETDSETEVEDNPVHEEYNDSNSYTNVCIIHPFNL</sequence>
<organism evidence="2 3">
    <name type="scientific">Araneus ventricosus</name>
    <name type="common">Orbweaver spider</name>
    <name type="synonym">Epeira ventricosa</name>
    <dbReference type="NCBI Taxonomy" id="182803"/>
    <lineage>
        <taxon>Eukaryota</taxon>
        <taxon>Metazoa</taxon>
        <taxon>Ecdysozoa</taxon>
        <taxon>Arthropoda</taxon>
        <taxon>Chelicerata</taxon>
        <taxon>Arachnida</taxon>
        <taxon>Araneae</taxon>
        <taxon>Araneomorphae</taxon>
        <taxon>Entelegynae</taxon>
        <taxon>Araneoidea</taxon>
        <taxon>Araneidae</taxon>
        <taxon>Araneus</taxon>
    </lineage>
</organism>
<proteinExistence type="predicted"/>
<comment type="caution">
    <text evidence="2">The sequence shown here is derived from an EMBL/GenBank/DDBJ whole genome shotgun (WGS) entry which is preliminary data.</text>
</comment>
<dbReference type="Proteomes" id="UP000499080">
    <property type="component" value="Unassembled WGS sequence"/>
</dbReference>
<evidence type="ECO:0000313" key="3">
    <source>
        <dbReference type="Proteomes" id="UP000499080"/>
    </source>
</evidence>
<dbReference type="AlphaFoldDB" id="A0A4Y2HPP7"/>